<comment type="subcellular location">
    <subcellularLocation>
        <location evidence="2">Cell membrane</location>
        <topology evidence="2">Multi-pass membrane protein</topology>
    </subcellularLocation>
</comment>
<dbReference type="InterPro" id="IPR003661">
    <property type="entry name" value="HisK_dim/P_dom"/>
</dbReference>
<dbReference type="InterPro" id="IPR003660">
    <property type="entry name" value="HAMP_dom"/>
</dbReference>
<dbReference type="FunFam" id="1.10.287.130:FF:000008">
    <property type="entry name" value="Two-component sensor histidine kinase"/>
    <property type="match status" value="1"/>
</dbReference>
<keyword evidence="12" id="KW-0902">Two-component regulatory system</keyword>
<dbReference type="GO" id="GO:0000155">
    <property type="term" value="F:phosphorelay sensor kinase activity"/>
    <property type="evidence" value="ECO:0007669"/>
    <property type="project" value="InterPro"/>
</dbReference>
<evidence type="ECO:0000256" key="6">
    <source>
        <dbReference type="ARBA" id="ARBA00022679"/>
    </source>
</evidence>
<keyword evidence="13 15" id="KW-0472">Membrane</keyword>
<evidence type="ECO:0000256" key="3">
    <source>
        <dbReference type="ARBA" id="ARBA00012438"/>
    </source>
</evidence>
<feature type="transmembrane region" description="Helical" evidence="15">
    <location>
        <begin position="12"/>
        <end position="32"/>
    </location>
</feature>
<name>A0A410DNJ6_9CLOT</name>
<dbReference type="Gene3D" id="6.10.340.10">
    <property type="match status" value="1"/>
</dbReference>
<dbReference type="EMBL" id="CP025746">
    <property type="protein sequence ID" value="QAA30638.1"/>
    <property type="molecule type" value="Genomic_DNA"/>
</dbReference>
<feature type="coiled-coil region" evidence="14">
    <location>
        <begin position="81"/>
        <end position="153"/>
    </location>
</feature>
<keyword evidence="8" id="KW-0547">Nucleotide-binding</keyword>
<dbReference type="AlphaFoldDB" id="A0A410DNJ6"/>
<dbReference type="Pfam" id="PF02518">
    <property type="entry name" value="HATPase_c"/>
    <property type="match status" value="1"/>
</dbReference>
<evidence type="ECO:0000256" key="15">
    <source>
        <dbReference type="SAM" id="Phobius"/>
    </source>
</evidence>
<evidence type="ECO:0000256" key="2">
    <source>
        <dbReference type="ARBA" id="ARBA00004651"/>
    </source>
</evidence>
<evidence type="ECO:0000256" key="9">
    <source>
        <dbReference type="ARBA" id="ARBA00022777"/>
    </source>
</evidence>
<organism evidence="18 19">
    <name type="scientific">Clostridium manihotivorum</name>
    <dbReference type="NCBI Taxonomy" id="2320868"/>
    <lineage>
        <taxon>Bacteria</taxon>
        <taxon>Bacillati</taxon>
        <taxon>Bacillota</taxon>
        <taxon>Clostridia</taxon>
        <taxon>Eubacteriales</taxon>
        <taxon>Clostridiaceae</taxon>
        <taxon>Clostridium</taxon>
    </lineage>
</organism>
<dbReference type="InterPro" id="IPR003594">
    <property type="entry name" value="HATPase_dom"/>
</dbReference>
<feature type="transmembrane region" description="Helical" evidence="15">
    <location>
        <begin position="450"/>
        <end position="471"/>
    </location>
</feature>
<evidence type="ECO:0000313" key="19">
    <source>
        <dbReference type="Proteomes" id="UP000286268"/>
    </source>
</evidence>
<evidence type="ECO:0000256" key="10">
    <source>
        <dbReference type="ARBA" id="ARBA00022840"/>
    </source>
</evidence>
<evidence type="ECO:0000256" key="11">
    <source>
        <dbReference type="ARBA" id="ARBA00022989"/>
    </source>
</evidence>
<sequence length="752" mass="86974">MDIKSRSKNKLLKIIAPWVAAFSLVTVLFVGYDVFEHREYIEEDGFYKTSDFMVRVRNISEDLVDYVEKYKNEDYIKNVPEAEVKLKQDDLKNQLENEVNNINNEFSYRISDAKNQQDKEQENKLKKEKDEQIKQVTEKYEKQINDVATIKSEIIAIKLESLKMLDSKLNSYKNLKYYIIDNKDKTVKSNISNNNASYNIDDFNKVINKDLGFYIRTYYREYGGYDCNIKISDSNNSKNILDGLAGNVVSNNATIYLSVNKYITEGDSLYLQYKKYLDLKATMYGEILTALIAAVLLALSSFVLIREKRSDEIKNLKLLDRVPVEIKLTFIITSFCITFFIMTDARLFYVLSSRDYSYIVLAIILTSISLFILIKDVVRMRTEKIRSEILKKSILHKVYLFYKRVIRTIKEMLYVKSVFFKFIFFMISILFIILPTTVITILLLEHDANLWGGILSIFIVSFSLFTIVYSFKKLAMINKIIIGAERICSGDLNYNIEAKGKGNLATLANNINNMKAGLKNSIENEVKSDRLKTELITNVSHDLKTPLTSIINYVDLLKKDDISPEEMRDYIKVLDRKSQRLKVLIEDLFEASKAASGALELNIERVEVSSLLKQTLAEFEEKIKEAELDFRVSYPEEKLYIMADGKKLWRVFENLITNILKYSLGRTRVYILMSNEEGKIKISMKNISAYELEIDSEELVERFKRGDKSRNTEGSGLGLAIAKSLVELQKGVFNIEIDGDLFKVIMEFAEVK</sequence>
<dbReference type="SUPFAM" id="SSF55874">
    <property type="entry name" value="ATPase domain of HSP90 chaperone/DNA topoisomerase II/histidine kinase"/>
    <property type="match status" value="1"/>
</dbReference>
<dbReference type="Gene3D" id="1.10.287.130">
    <property type="match status" value="1"/>
</dbReference>
<protein>
    <recommendedName>
        <fullName evidence="3">histidine kinase</fullName>
        <ecNumber evidence="3">2.7.13.3</ecNumber>
    </recommendedName>
</protein>
<keyword evidence="11 15" id="KW-1133">Transmembrane helix</keyword>
<evidence type="ECO:0000256" key="5">
    <source>
        <dbReference type="ARBA" id="ARBA00022553"/>
    </source>
</evidence>
<evidence type="ECO:0000256" key="13">
    <source>
        <dbReference type="ARBA" id="ARBA00023136"/>
    </source>
</evidence>
<feature type="transmembrane region" description="Helical" evidence="15">
    <location>
        <begin position="418"/>
        <end position="444"/>
    </location>
</feature>
<proteinExistence type="predicted"/>
<evidence type="ECO:0000256" key="14">
    <source>
        <dbReference type="SAM" id="Coils"/>
    </source>
</evidence>
<keyword evidence="19" id="KW-1185">Reference proteome</keyword>
<dbReference type="InterPro" id="IPR005467">
    <property type="entry name" value="His_kinase_dom"/>
</dbReference>
<feature type="transmembrane region" description="Helical" evidence="15">
    <location>
        <begin position="283"/>
        <end position="305"/>
    </location>
</feature>
<dbReference type="Gene3D" id="3.30.565.10">
    <property type="entry name" value="Histidine kinase-like ATPase, C-terminal domain"/>
    <property type="match status" value="1"/>
</dbReference>
<keyword evidence="6" id="KW-0808">Transferase</keyword>
<dbReference type="SUPFAM" id="SSF47384">
    <property type="entry name" value="Homodimeric domain of signal transducing histidine kinase"/>
    <property type="match status" value="1"/>
</dbReference>
<dbReference type="PANTHER" id="PTHR45528">
    <property type="entry name" value="SENSOR HISTIDINE KINASE CPXA"/>
    <property type="match status" value="1"/>
</dbReference>
<dbReference type="RefSeq" id="WP_128211088.1">
    <property type="nucleotide sequence ID" value="NZ_CP025746.1"/>
</dbReference>
<dbReference type="CDD" id="cd06225">
    <property type="entry name" value="HAMP"/>
    <property type="match status" value="1"/>
</dbReference>
<evidence type="ECO:0000259" key="17">
    <source>
        <dbReference type="PROSITE" id="PS50885"/>
    </source>
</evidence>
<dbReference type="SMART" id="SM00388">
    <property type="entry name" value="HisKA"/>
    <property type="match status" value="1"/>
</dbReference>
<accession>A0A410DNJ6</accession>
<keyword evidence="5" id="KW-0597">Phosphoprotein</keyword>
<keyword evidence="10" id="KW-0067">ATP-binding</keyword>
<dbReference type="EC" id="2.7.13.3" evidence="3"/>
<evidence type="ECO:0000256" key="4">
    <source>
        <dbReference type="ARBA" id="ARBA00022475"/>
    </source>
</evidence>
<keyword evidence="9" id="KW-0418">Kinase</keyword>
<evidence type="ECO:0000256" key="8">
    <source>
        <dbReference type="ARBA" id="ARBA00022741"/>
    </source>
</evidence>
<dbReference type="Pfam" id="PF00512">
    <property type="entry name" value="HisKA"/>
    <property type="match status" value="1"/>
</dbReference>
<evidence type="ECO:0000313" key="18">
    <source>
        <dbReference type="EMBL" id="QAA30638.1"/>
    </source>
</evidence>
<gene>
    <name evidence="18" type="ORF">C1I91_02575</name>
</gene>
<evidence type="ECO:0000256" key="12">
    <source>
        <dbReference type="ARBA" id="ARBA00023012"/>
    </source>
</evidence>
<feature type="domain" description="HAMP" evidence="17">
    <location>
        <begin position="477"/>
        <end position="523"/>
    </location>
</feature>
<dbReference type="GO" id="GO:0005524">
    <property type="term" value="F:ATP binding"/>
    <property type="evidence" value="ECO:0007669"/>
    <property type="project" value="UniProtKB-KW"/>
</dbReference>
<dbReference type="PROSITE" id="PS50885">
    <property type="entry name" value="HAMP"/>
    <property type="match status" value="1"/>
</dbReference>
<dbReference type="SMART" id="SM00387">
    <property type="entry name" value="HATPase_c"/>
    <property type="match status" value="1"/>
</dbReference>
<keyword evidence="4" id="KW-1003">Cell membrane</keyword>
<dbReference type="OrthoDB" id="9792991at2"/>
<feature type="transmembrane region" description="Helical" evidence="15">
    <location>
        <begin position="356"/>
        <end position="374"/>
    </location>
</feature>
<dbReference type="GO" id="GO:0005886">
    <property type="term" value="C:plasma membrane"/>
    <property type="evidence" value="ECO:0007669"/>
    <property type="project" value="UniProtKB-SubCell"/>
</dbReference>
<keyword evidence="14" id="KW-0175">Coiled coil</keyword>
<dbReference type="PROSITE" id="PS50109">
    <property type="entry name" value="HIS_KIN"/>
    <property type="match status" value="1"/>
</dbReference>
<dbReference type="InterPro" id="IPR036890">
    <property type="entry name" value="HATPase_C_sf"/>
</dbReference>
<feature type="domain" description="Histidine kinase" evidence="16">
    <location>
        <begin position="538"/>
        <end position="736"/>
    </location>
</feature>
<reference evidence="18 19" key="1">
    <citation type="submission" date="2018-01" db="EMBL/GenBank/DDBJ databases">
        <title>Genome Sequencing and Assembly of Anaerobacter polyendosporus strain CT4.</title>
        <authorList>
            <person name="Tachaapaikoon C."/>
            <person name="Sutheeworapong S."/>
            <person name="Jenjaroenpun P."/>
            <person name="Wongsurawat T."/>
            <person name="Nookeaw I."/>
            <person name="Cheawchanlertfa P."/>
            <person name="Kosugi A."/>
            <person name="Cheevadhanarak S."/>
            <person name="Ratanakhanokchai K."/>
        </authorList>
    </citation>
    <scope>NUCLEOTIDE SEQUENCE [LARGE SCALE GENOMIC DNA]</scope>
    <source>
        <strain evidence="18 19">CT4</strain>
    </source>
</reference>
<keyword evidence="7 15" id="KW-0812">Transmembrane</keyword>
<feature type="transmembrane region" description="Helical" evidence="15">
    <location>
        <begin position="326"/>
        <end position="350"/>
    </location>
</feature>
<evidence type="ECO:0000256" key="1">
    <source>
        <dbReference type="ARBA" id="ARBA00000085"/>
    </source>
</evidence>
<dbReference type="InterPro" id="IPR050398">
    <property type="entry name" value="HssS/ArlS-like"/>
</dbReference>
<dbReference type="InterPro" id="IPR036097">
    <property type="entry name" value="HisK_dim/P_sf"/>
</dbReference>
<dbReference type="Proteomes" id="UP000286268">
    <property type="component" value="Chromosome"/>
</dbReference>
<dbReference type="KEGG" id="cmah:C1I91_02575"/>
<comment type="catalytic activity">
    <reaction evidence="1">
        <text>ATP + protein L-histidine = ADP + protein N-phospho-L-histidine.</text>
        <dbReference type="EC" id="2.7.13.3"/>
    </reaction>
</comment>
<dbReference type="PANTHER" id="PTHR45528:SF1">
    <property type="entry name" value="SENSOR HISTIDINE KINASE CPXA"/>
    <property type="match status" value="1"/>
</dbReference>
<dbReference type="CDD" id="cd00082">
    <property type="entry name" value="HisKA"/>
    <property type="match status" value="1"/>
</dbReference>
<evidence type="ECO:0000259" key="16">
    <source>
        <dbReference type="PROSITE" id="PS50109"/>
    </source>
</evidence>
<evidence type="ECO:0000256" key="7">
    <source>
        <dbReference type="ARBA" id="ARBA00022692"/>
    </source>
</evidence>